<dbReference type="KEGG" id="muc:MuYL_1994"/>
<dbReference type="AlphaFoldDB" id="A0A223NVN0"/>
<gene>
    <name evidence="2" type="ORF">MuYL_1994</name>
</gene>
<keyword evidence="3" id="KW-1185">Reference proteome</keyword>
<dbReference type="InterPro" id="IPR053144">
    <property type="entry name" value="Acetyltransferase_Butenolide"/>
</dbReference>
<feature type="domain" description="N-acetyltransferase" evidence="1">
    <location>
        <begin position="7"/>
        <end position="140"/>
    </location>
</feature>
<dbReference type="Gene3D" id="3.40.630.30">
    <property type="match status" value="1"/>
</dbReference>
<dbReference type="InterPro" id="IPR016181">
    <property type="entry name" value="Acyl_CoA_acyltransferase"/>
</dbReference>
<dbReference type="SUPFAM" id="SSF55729">
    <property type="entry name" value="Acyl-CoA N-acyltransferases (Nat)"/>
    <property type="match status" value="1"/>
</dbReference>
<protein>
    <submittedName>
        <fullName evidence="2">GNAT family N-acetyltransferase</fullName>
    </submittedName>
</protein>
<dbReference type="RefSeq" id="WP_094570303.1">
    <property type="nucleotide sequence ID" value="NZ_CP022743.1"/>
</dbReference>
<dbReference type="Proteomes" id="UP000215002">
    <property type="component" value="Chromosome"/>
</dbReference>
<reference evidence="2 3" key="1">
    <citation type="submission" date="2017-08" db="EMBL/GenBank/DDBJ databases">
        <title>Complete genome sequence of Mucilaginibacter sp. strain BJC16-A31.</title>
        <authorList>
            <consortium name="Henan University of Science and Technology"/>
            <person name="You X."/>
        </authorList>
    </citation>
    <scope>NUCLEOTIDE SEQUENCE [LARGE SCALE GENOMIC DNA]</scope>
    <source>
        <strain evidence="2 3">BJC16-A31</strain>
    </source>
</reference>
<dbReference type="Pfam" id="PF13673">
    <property type="entry name" value="Acetyltransf_10"/>
    <property type="match status" value="1"/>
</dbReference>
<evidence type="ECO:0000313" key="3">
    <source>
        <dbReference type="Proteomes" id="UP000215002"/>
    </source>
</evidence>
<dbReference type="CDD" id="cd04301">
    <property type="entry name" value="NAT_SF"/>
    <property type="match status" value="1"/>
</dbReference>
<dbReference type="GO" id="GO:0016747">
    <property type="term" value="F:acyltransferase activity, transferring groups other than amino-acyl groups"/>
    <property type="evidence" value="ECO:0007669"/>
    <property type="project" value="InterPro"/>
</dbReference>
<evidence type="ECO:0000313" key="2">
    <source>
        <dbReference type="EMBL" id="ASU33886.1"/>
    </source>
</evidence>
<organism evidence="2 3">
    <name type="scientific">Mucilaginibacter xinganensis</name>
    <dbReference type="NCBI Taxonomy" id="1234841"/>
    <lineage>
        <taxon>Bacteria</taxon>
        <taxon>Pseudomonadati</taxon>
        <taxon>Bacteroidota</taxon>
        <taxon>Sphingobacteriia</taxon>
        <taxon>Sphingobacteriales</taxon>
        <taxon>Sphingobacteriaceae</taxon>
        <taxon>Mucilaginibacter</taxon>
    </lineage>
</organism>
<dbReference type="EMBL" id="CP022743">
    <property type="protein sequence ID" value="ASU33886.1"/>
    <property type="molecule type" value="Genomic_DNA"/>
</dbReference>
<keyword evidence="2" id="KW-0808">Transferase</keyword>
<proteinExistence type="predicted"/>
<dbReference type="InterPro" id="IPR000182">
    <property type="entry name" value="GNAT_dom"/>
</dbReference>
<dbReference type="OrthoDB" id="9775804at2"/>
<dbReference type="PROSITE" id="PS51186">
    <property type="entry name" value="GNAT"/>
    <property type="match status" value="1"/>
</dbReference>
<dbReference type="PANTHER" id="PTHR43233:SF1">
    <property type="entry name" value="FAMILY N-ACETYLTRANSFERASE, PUTATIVE (AFU_ORTHOLOGUE AFUA_6G03350)-RELATED"/>
    <property type="match status" value="1"/>
</dbReference>
<sequence>MAPTEIVYARELTLNADEFIDVLRRSSLGERRPVDDLERIKTMCQNADLIITARLNGKLVGVARSLTDFVFCTYLSDLAVDQSLQKQGIGTNLIKETKLQSPQAKLILLSAPAAVNYYPKTGMTRHEHCFYLDNVNDLKL</sequence>
<accession>A0A223NVN0</accession>
<evidence type="ECO:0000259" key="1">
    <source>
        <dbReference type="PROSITE" id="PS51186"/>
    </source>
</evidence>
<name>A0A223NVN0_9SPHI</name>
<dbReference type="PANTHER" id="PTHR43233">
    <property type="entry name" value="FAMILY N-ACETYLTRANSFERASE, PUTATIVE (AFU_ORTHOLOGUE AFUA_6G03350)-RELATED"/>
    <property type="match status" value="1"/>
</dbReference>